<dbReference type="STRING" id="1907939.BKL49_00555"/>
<name>A0A1V3JTU7_9PAST</name>
<comment type="caution">
    <text evidence="1">The sequence shown here is derived from an EMBL/GenBank/DDBJ whole genome shotgun (WGS) entry which is preliminary data.</text>
</comment>
<reference evidence="1 2" key="1">
    <citation type="submission" date="2016-10" db="EMBL/GenBank/DDBJ databases">
        <title>Rodentibacter gen. nov. and new species.</title>
        <authorList>
            <person name="Christensen H."/>
        </authorList>
    </citation>
    <scope>NUCLEOTIDE SEQUENCE [LARGE SCALE GENOMIC DNA]</scope>
    <source>
        <strain evidence="1 2">Ac151</strain>
    </source>
</reference>
<gene>
    <name evidence="1" type="ORF">BKL49_00555</name>
</gene>
<protein>
    <submittedName>
        <fullName evidence="1">Uncharacterized protein</fullName>
    </submittedName>
</protein>
<accession>A0A1V3JTU7</accession>
<sequence>MLQLHSERFLGKSRDATIGVPTAHIVFSLRVCYIILKTSLKMIALLWHKKRVISVEIARFFVF</sequence>
<dbReference type="Proteomes" id="UP000188602">
    <property type="component" value="Unassembled WGS sequence"/>
</dbReference>
<dbReference type="EMBL" id="MLHQ01000001">
    <property type="protein sequence ID" value="OOF60217.1"/>
    <property type="molecule type" value="Genomic_DNA"/>
</dbReference>
<evidence type="ECO:0000313" key="2">
    <source>
        <dbReference type="Proteomes" id="UP000188602"/>
    </source>
</evidence>
<keyword evidence="2" id="KW-1185">Reference proteome</keyword>
<organism evidence="1 2">
    <name type="scientific">Rodentibacter myodis</name>
    <dbReference type="NCBI Taxonomy" id="1907939"/>
    <lineage>
        <taxon>Bacteria</taxon>
        <taxon>Pseudomonadati</taxon>
        <taxon>Pseudomonadota</taxon>
        <taxon>Gammaproteobacteria</taxon>
        <taxon>Pasteurellales</taxon>
        <taxon>Pasteurellaceae</taxon>
        <taxon>Rodentibacter</taxon>
    </lineage>
</organism>
<dbReference type="AlphaFoldDB" id="A0A1V3JTU7"/>
<evidence type="ECO:0000313" key="1">
    <source>
        <dbReference type="EMBL" id="OOF60217.1"/>
    </source>
</evidence>
<proteinExistence type="predicted"/>